<dbReference type="EMBL" id="GBYX01476407">
    <property type="protein sequence ID" value="JAO05270.1"/>
    <property type="molecule type" value="Transcribed_RNA"/>
</dbReference>
<gene>
    <name evidence="1" type="primary">PPUP9124</name>
</gene>
<protein>
    <submittedName>
        <fullName evidence="1">PPUP9124</fullName>
    </submittedName>
</protein>
<reference evidence="1" key="1">
    <citation type="submission" date="2014-12" db="EMBL/GenBank/DDBJ databases">
        <title>Parallel Evolution in Life History Adaptation Evident in the Tissue-Specific Poeciliopsis prolifica transcriptome.</title>
        <authorList>
            <person name="Jue N.K."/>
            <person name="Foley R.J."/>
            <person name="Obergfell C."/>
            <person name="Reznick D.N."/>
            <person name="O'Neill R.J."/>
            <person name="O'Neill M.J."/>
        </authorList>
    </citation>
    <scope>NUCLEOTIDE SEQUENCE</scope>
</reference>
<proteinExistence type="predicted"/>
<dbReference type="AlphaFoldDB" id="A0A0S7EJD9"/>
<accession>A0A0S7EJD9</accession>
<name>A0A0S7EJD9_9TELE</name>
<organism evidence="1">
    <name type="scientific">Poeciliopsis prolifica</name>
    <name type="common">blackstripe livebearer</name>
    <dbReference type="NCBI Taxonomy" id="188132"/>
    <lineage>
        <taxon>Eukaryota</taxon>
        <taxon>Metazoa</taxon>
        <taxon>Chordata</taxon>
        <taxon>Craniata</taxon>
        <taxon>Vertebrata</taxon>
        <taxon>Euteleostomi</taxon>
        <taxon>Actinopterygii</taxon>
        <taxon>Neopterygii</taxon>
        <taxon>Teleostei</taxon>
        <taxon>Neoteleostei</taxon>
        <taxon>Acanthomorphata</taxon>
        <taxon>Ovalentaria</taxon>
        <taxon>Atherinomorphae</taxon>
        <taxon>Cyprinodontiformes</taxon>
        <taxon>Poeciliidae</taxon>
        <taxon>Poeciliinae</taxon>
        <taxon>Poeciliopsis</taxon>
    </lineage>
</organism>
<sequence>MPPADIFMLTQRMSCLPSMTRSKLEEDEIFKPKNTAKHMQSMVVASCYRTENYCISNFSTSSMLVLHHVSKHWNPKIGLEMKNMGKHYPSKQVLTSTHL</sequence>
<evidence type="ECO:0000313" key="1">
    <source>
        <dbReference type="EMBL" id="JAO05270.1"/>
    </source>
</evidence>